<keyword evidence="8" id="KW-0347">Helicase</keyword>
<dbReference type="Pfam" id="PF21635">
    <property type="entry name" value="Mov-10_helical"/>
    <property type="match status" value="1"/>
</dbReference>
<feature type="domain" description="Chromo" evidence="15">
    <location>
        <begin position="1240"/>
        <end position="1300"/>
    </location>
</feature>
<dbReference type="InterPro" id="IPR027417">
    <property type="entry name" value="P-loop_NTPase"/>
</dbReference>
<dbReference type="SUPFAM" id="SSF52540">
    <property type="entry name" value="P-loop containing nucleoside triphosphate hydrolases"/>
    <property type="match status" value="1"/>
</dbReference>
<evidence type="ECO:0000256" key="2">
    <source>
        <dbReference type="ARBA" id="ARBA00004496"/>
    </source>
</evidence>
<dbReference type="InterPro" id="IPR049079">
    <property type="entry name" value="Mov-10_helical"/>
</dbReference>
<keyword evidence="7" id="KW-0378">Hydrolase</keyword>
<dbReference type="GO" id="GO:0031047">
    <property type="term" value="P:regulatory ncRNA-mediated gene silencing"/>
    <property type="evidence" value="ECO:0007669"/>
    <property type="project" value="UniProtKB-KW"/>
</dbReference>
<organism evidence="16 17">
    <name type="scientific">Parthenolecanium corni</name>
    <dbReference type="NCBI Taxonomy" id="536013"/>
    <lineage>
        <taxon>Eukaryota</taxon>
        <taxon>Metazoa</taxon>
        <taxon>Ecdysozoa</taxon>
        <taxon>Arthropoda</taxon>
        <taxon>Hexapoda</taxon>
        <taxon>Insecta</taxon>
        <taxon>Pterygota</taxon>
        <taxon>Neoptera</taxon>
        <taxon>Paraneoptera</taxon>
        <taxon>Hemiptera</taxon>
        <taxon>Sternorrhyncha</taxon>
        <taxon>Coccoidea</taxon>
        <taxon>Coccidae</taxon>
        <taxon>Parthenolecanium</taxon>
    </lineage>
</organism>
<dbReference type="GO" id="GO:0005524">
    <property type="term" value="F:ATP binding"/>
    <property type="evidence" value="ECO:0007669"/>
    <property type="project" value="UniProtKB-KW"/>
</dbReference>
<evidence type="ECO:0000259" key="15">
    <source>
        <dbReference type="PROSITE" id="PS50013"/>
    </source>
</evidence>
<keyword evidence="9" id="KW-0067">ATP-binding</keyword>
<evidence type="ECO:0000256" key="6">
    <source>
        <dbReference type="ARBA" id="ARBA00022741"/>
    </source>
</evidence>
<dbReference type="Gene3D" id="3.40.50.300">
    <property type="entry name" value="P-loop containing nucleotide triphosphate hydrolases"/>
    <property type="match status" value="2"/>
</dbReference>
<evidence type="ECO:0000313" key="17">
    <source>
        <dbReference type="Proteomes" id="UP001367676"/>
    </source>
</evidence>
<dbReference type="EMBL" id="JBBCAQ010000022">
    <property type="protein sequence ID" value="KAK7590620.1"/>
    <property type="molecule type" value="Genomic_DNA"/>
</dbReference>
<evidence type="ECO:0000256" key="8">
    <source>
        <dbReference type="ARBA" id="ARBA00022806"/>
    </source>
</evidence>
<dbReference type="GO" id="GO:0003724">
    <property type="term" value="F:RNA helicase activity"/>
    <property type="evidence" value="ECO:0007669"/>
    <property type="project" value="UniProtKB-EC"/>
</dbReference>
<feature type="region of interest" description="Disordered" evidence="14">
    <location>
        <begin position="1294"/>
        <end position="1320"/>
    </location>
</feature>
<evidence type="ECO:0000313" key="16">
    <source>
        <dbReference type="EMBL" id="KAK7590620.1"/>
    </source>
</evidence>
<dbReference type="SUPFAM" id="SSF54160">
    <property type="entry name" value="Chromo domain-like"/>
    <property type="match status" value="2"/>
</dbReference>
<dbReference type="Pfam" id="PF00385">
    <property type="entry name" value="Chromo"/>
    <property type="match status" value="1"/>
</dbReference>
<dbReference type="SMART" id="SM00300">
    <property type="entry name" value="ChSh"/>
    <property type="match status" value="1"/>
</dbReference>
<dbReference type="PANTHER" id="PTHR45418">
    <property type="entry name" value="CANCER/TESTIS ANTIGEN 55"/>
    <property type="match status" value="1"/>
</dbReference>
<feature type="region of interest" description="Disordered" evidence="14">
    <location>
        <begin position="725"/>
        <end position="744"/>
    </location>
</feature>
<keyword evidence="17" id="KW-1185">Reference proteome</keyword>
<dbReference type="SMART" id="SM00487">
    <property type="entry name" value="DEXDc"/>
    <property type="match status" value="1"/>
</dbReference>
<comment type="caution">
    <text evidence="16">The sequence shown here is derived from an EMBL/GenBank/DDBJ whole genome shotgun (WGS) entry which is preliminary data.</text>
</comment>
<keyword evidence="10" id="KW-0943">RNA-mediated gene silencing</keyword>
<dbReference type="EC" id="3.6.4.13" evidence="4"/>
<feature type="region of interest" description="Disordered" evidence="14">
    <location>
        <begin position="689"/>
        <end position="716"/>
    </location>
</feature>
<comment type="subcellular location">
    <subcellularLocation>
        <location evidence="2">Cytoplasm</location>
    </subcellularLocation>
    <subcellularLocation>
        <location evidence="1">Nucleus</location>
    </subcellularLocation>
</comment>
<dbReference type="InterPro" id="IPR000953">
    <property type="entry name" value="Chromo/chromo_shadow_dom"/>
</dbReference>
<dbReference type="InterPro" id="IPR016197">
    <property type="entry name" value="Chromo-like_dom_sf"/>
</dbReference>
<gene>
    <name evidence="16" type="ORF">V9T40_002233</name>
</gene>
<dbReference type="Proteomes" id="UP001367676">
    <property type="component" value="Unassembled WGS sequence"/>
</dbReference>
<dbReference type="SMART" id="SM00298">
    <property type="entry name" value="CHROMO"/>
    <property type="match status" value="2"/>
</dbReference>
<dbReference type="InterPro" id="IPR008251">
    <property type="entry name" value="Chromo_shadow_dom"/>
</dbReference>
<evidence type="ECO:0000256" key="14">
    <source>
        <dbReference type="SAM" id="MobiDB-lite"/>
    </source>
</evidence>
<evidence type="ECO:0000256" key="1">
    <source>
        <dbReference type="ARBA" id="ARBA00004123"/>
    </source>
</evidence>
<evidence type="ECO:0000256" key="3">
    <source>
        <dbReference type="ARBA" id="ARBA00005601"/>
    </source>
</evidence>
<sequence length="1401" mass="159317">MMMFWNMWRAVCSWLFKLKPIEYNEEEYQEVLFKTTVREECDETTEMADADKPICQRRVGRITTVQTDYGLIDGKYYFDIWRLNKTNAKIGQTVQYYAYRTNANAEWKVTKVTVDEWEEGCSTENPSAVLRECAVIQRVIPMKVEDRIGKILKLSSNLECNLEKTSADFLPIKGDRIQLAVLTEISDDKNESLKDSIIEIQSIKASNSRIYCGEVTHLRDGFGLINSEVYFREDVCEPGYSPAINDMVLAKVIESEQGALVSRAIFVLPMSNVESGNSLMAHIEQEALFSCKNGISITEECNKKNLVIGEETMYSVKVENVGGEAQIITSVTFKNSVTNKVMTLRDTVTFPHTLSSGQFLELEVDAVANSPGFFSDILVLNFVGDWHVACLLDFFVDVDHKIRMPPDADRMPLKQGNLKYERRKNAITELCATKTGFIVPGRKTIKAPPFLPTRLEHYPIPKLMEEIFTKDSNQKNADLEAELIKTYPFLMEELQQDNYQSKFHMLLHLEDIETLVAIKKYDKERVSFDVHGDFLVMEIANLAESRPSLAVGDKLIATDPIVFKENNARYEGFIHKVGSDRIFLKFNESFHHSYNGKDYAVSFSHNRAPIRRCHQALNEVIKNLRYEWLFPNSLGTLKPTQVNVVGEFPSSFPEKVHHCVVEPKNEPTLPPKKSVKKLALDKNTFWLTEEDEADDVPEDAYGDGPKQPKASHDYSSISITSNNAKIEWQSRTPGKKQPDQTTPQTLMARSATIRQDKVLKWVNQDLNHYQREAVRNILKGEARPLPYIIFGPPGTGKTITVVETILQIAFLMEDSRILVATPSNSSADLICERLVNWNLSSMVPGNLTRLVGYNYMIDNRMNPVVKPYASVIDLTLSSTERVRQDEDGVCFASRESVGRSKITIGTCVSLGSLYNLGFPKNHFTHVIIDEAGQSMEPEVLIPIAFMSNQTQAILAGDPRQLGPVVISTIAKLFGLGESLLNRFLMRFHYNRDVDSFPDTDGYDPRLVTRLLYNYRSLPEILNFYSSLFYESKLKAQVCGLCSPEADILNKLKEPLQECATSEVMGVLFYGVRGVNKQDEDSPSWYNDHEIFHVNKYVIALYNAGLNANDVGIITPYQKQVMKIRDQLRYMDLDLPKVGTVEEFQGQERNVIIISTVRSDESLIDKDRKFALGFVSSAQRLNVAISRARAMLIIIGNPHLLAEDRSWKRLLRMCIQKRCYFGSDLSSSLMSFYSFLMSDEYEVERIVSKKIGKDGRPRYFIKWKDWSEDTNTWEPEEHLSKASKLLADFNASWKGKSETKTSDGTASKTAKKSKRAATDKDVSVSGKKNSLEYAIPEECGFDKGYVPEKIVGATDTGGSIKFLIKWKDKNDDVELITNERARKHCPQLVIKFYEQNIQWDEN</sequence>
<dbReference type="InterPro" id="IPR023779">
    <property type="entry name" value="Chromodomain_CS"/>
</dbReference>
<evidence type="ECO:0000256" key="12">
    <source>
        <dbReference type="ARBA" id="ARBA00047984"/>
    </source>
</evidence>
<dbReference type="InterPro" id="IPR014001">
    <property type="entry name" value="Helicase_ATP-bd"/>
</dbReference>
<dbReference type="Gene3D" id="2.40.50.40">
    <property type="match status" value="2"/>
</dbReference>
<dbReference type="InterPro" id="IPR023780">
    <property type="entry name" value="Chromo_domain"/>
</dbReference>
<dbReference type="Pfam" id="PF13086">
    <property type="entry name" value="AAA_11"/>
    <property type="match status" value="2"/>
</dbReference>
<keyword evidence="6" id="KW-0547">Nucleotide-binding</keyword>
<dbReference type="GO" id="GO:0005737">
    <property type="term" value="C:cytoplasm"/>
    <property type="evidence" value="ECO:0007669"/>
    <property type="project" value="UniProtKB-SubCell"/>
</dbReference>
<dbReference type="Pfam" id="PF14444">
    <property type="entry name" value="S1-like"/>
    <property type="match status" value="1"/>
</dbReference>
<protein>
    <recommendedName>
        <fullName evidence="4">RNA helicase</fullName>
        <ecNumber evidence="4">3.6.4.13</ecNumber>
    </recommendedName>
</protein>
<proteinExistence type="inferred from homology"/>
<dbReference type="GO" id="GO:0016787">
    <property type="term" value="F:hydrolase activity"/>
    <property type="evidence" value="ECO:0007669"/>
    <property type="project" value="UniProtKB-KW"/>
</dbReference>
<accession>A0AAN9TIJ8</accession>
<dbReference type="PANTHER" id="PTHR45418:SF1">
    <property type="entry name" value="CANCER_TESTIS ANTIGEN 55"/>
    <property type="match status" value="1"/>
</dbReference>
<evidence type="ECO:0000256" key="10">
    <source>
        <dbReference type="ARBA" id="ARBA00023158"/>
    </source>
</evidence>
<evidence type="ECO:0000256" key="13">
    <source>
        <dbReference type="ARBA" id="ARBA00048432"/>
    </source>
</evidence>
<keyword evidence="5" id="KW-0963">Cytoplasm</keyword>
<name>A0AAN9TIJ8_9HEMI</name>
<dbReference type="GO" id="GO:0005634">
    <property type="term" value="C:nucleus"/>
    <property type="evidence" value="ECO:0007669"/>
    <property type="project" value="UniProtKB-SubCell"/>
</dbReference>
<dbReference type="Pfam" id="PF01393">
    <property type="entry name" value="Chromo_shadow"/>
    <property type="match status" value="1"/>
</dbReference>
<feature type="domain" description="Chromo" evidence="15">
    <location>
        <begin position="1344"/>
        <end position="1401"/>
    </location>
</feature>
<evidence type="ECO:0000256" key="7">
    <source>
        <dbReference type="ARBA" id="ARBA00022801"/>
    </source>
</evidence>
<comment type="catalytic activity">
    <reaction evidence="13">
        <text>ATP + H2O = ADP + phosphate + H(+)</text>
        <dbReference type="Rhea" id="RHEA:13065"/>
        <dbReference type="ChEBI" id="CHEBI:15377"/>
        <dbReference type="ChEBI" id="CHEBI:15378"/>
        <dbReference type="ChEBI" id="CHEBI:30616"/>
        <dbReference type="ChEBI" id="CHEBI:43474"/>
        <dbReference type="ChEBI" id="CHEBI:456216"/>
        <dbReference type="EC" id="3.6.4.12"/>
    </reaction>
    <physiologicalReaction direction="left-to-right" evidence="13">
        <dbReference type="Rhea" id="RHEA:13066"/>
    </physiologicalReaction>
</comment>
<dbReference type="GO" id="GO:0000792">
    <property type="term" value="C:heterochromatin"/>
    <property type="evidence" value="ECO:0007669"/>
    <property type="project" value="UniProtKB-ARBA"/>
</dbReference>
<dbReference type="InterPro" id="IPR041677">
    <property type="entry name" value="DNA2/NAM7_AAA_11"/>
</dbReference>
<dbReference type="CDD" id="cd18808">
    <property type="entry name" value="SF1_C_Upf1"/>
    <property type="match status" value="1"/>
</dbReference>
<dbReference type="InterPro" id="IPR049080">
    <property type="entry name" value="MOV-10-like_beta-barrel"/>
</dbReference>
<dbReference type="PROSITE" id="PS00598">
    <property type="entry name" value="CHROMO_1"/>
    <property type="match status" value="1"/>
</dbReference>
<dbReference type="Pfam" id="PF13087">
    <property type="entry name" value="AAA_12"/>
    <property type="match status" value="1"/>
</dbReference>
<reference evidence="16 17" key="1">
    <citation type="submission" date="2024-03" db="EMBL/GenBank/DDBJ databases">
        <title>Adaptation during the transition from Ophiocordyceps entomopathogen to insect associate is accompanied by gene loss and intensified selection.</title>
        <authorList>
            <person name="Ward C.M."/>
            <person name="Onetto C.A."/>
            <person name="Borneman A.R."/>
        </authorList>
    </citation>
    <scope>NUCLEOTIDE SEQUENCE [LARGE SCALE GENOMIC DNA]</scope>
    <source>
        <strain evidence="16">AWRI1</strain>
        <tissue evidence="16">Single Adult Female</tissue>
    </source>
</reference>
<evidence type="ECO:0000256" key="4">
    <source>
        <dbReference type="ARBA" id="ARBA00012552"/>
    </source>
</evidence>
<dbReference type="InterPro" id="IPR041679">
    <property type="entry name" value="DNA2/NAM7-like_C"/>
</dbReference>
<dbReference type="CDD" id="cd00034">
    <property type="entry name" value="CSD"/>
    <property type="match status" value="1"/>
</dbReference>
<dbReference type="CDD" id="cd00024">
    <property type="entry name" value="CD_CSD"/>
    <property type="match status" value="1"/>
</dbReference>
<dbReference type="GO" id="GO:0003678">
    <property type="term" value="F:DNA helicase activity"/>
    <property type="evidence" value="ECO:0007669"/>
    <property type="project" value="UniProtKB-EC"/>
</dbReference>
<dbReference type="Pfam" id="PF21634">
    <property type="entry name" value="MOV-10_beta-barrel"/>
    <property type="match status" value="1"/>
</dbReference>
<dbReference type="InterPro" id="IPR025223">
    <property type="entry name" value="S1-like_RNA-bd_dom"/>
</dbReference>
<evidence type="ECO:0000256" key="9">
    <source>
        <dbReference type="ARBA" id="ARBA00022840"/>
    </source>
</evidence>
<comment type="similarity">
    <text evidence="3">Belongs to the DNA2/NAM7 helicase family. SDE3 subfamily.</text>
</comment>
<dbReference type="PROSITE" id="PS50013">
    <property type="entry name" value="CHROMO_2"/>
    <property type="match status" value="2"/>
</dbReference>
<feature type="compositionally biased region" description="Acidic residues" evidence="14">
    <location>
        <begin position="689"/>
        <end position="701"/>
    </location>
</feature>
<comment type="catalytic activity">
    <reaction evidence="12">
        <text>ATP + H2O = ADP + phosphate + H(+)</text>
        <dbReference type="Rhea" id="RHEA:13065"/>
        <dbReference type="ChEBI" id="CHEBI:15377"/>
        <dbReference type="ChEBI" id="CHEBI:15378"/>
        <dbReference type="ChEBI" id="CHEBI:30616"/>
        <dbReference type="ChEBI" id="CHEBI:43474"/>
        <dbReference type="ChEBI" id="CHEBI:456216"/>
        <dbReference type="EC" id="3.6.4.13"/>
    </reaction>
</comment>
<evidence type="ECO:0000256" key="11">
    <source>
        <dbReference type="ARBA" id="ARBA00023242"/>
    </source>
</evidence>
<evidence type="ECO:0000256" key="5">
    <source>
        <dbReference type="ARBA" id="ARBA00022490"/>
    </source>
</evidence>
<dbReference type="InterPro" id="IPR047187">
    <property type="entry name" value="SF1_C_Upf1"/>
</dbReference>
<keyword evidence="11" id="KW-0539">Nucleus</keyword>